<feature type="transmembrane region" description="Helical" evidence="8">
    <location>
        <begin position="284"/>
        <end position="303"/>
    </location>
</feature>
<dbReference type="Proteomes" id="UP000516320">
    <property type="component" value="Chromosome"/>
</dbReference>
<accession>A0A7H0SLZ9</accession>
<reference evidence="9 10" key="1">
    <citation type="submission" date="2019-12" db="EMBL/GenBank/DDBJ databases">
        <title>Corynebacterium sp. nov., isolated from feces of the Anser Albifrons in China.</title>
        <authorList>
            <person name="Liu Q."/>
        </authorList>
    </citation>
    <scope>NUCLEOTIDE SEQUENCE [LARGE SCALE GENOMIC DNA]</scope>
    <source>
        <strain evidence="9 10">4H37-19</strain>
    </source>
</reference>
<gene>
    <name evidence="9" type="ORF">GP475_02195</name>
</gene>
<dbReference type="CDD" id="cd06550">
    <property type="entry name" value="TM_ABC_iron-siderophores_like"/>
    <property type="match status" value="1"/>
</dbReference>
<feature type="transmembrane region" description="Helical" evidence="8">
    <location>
        <begin position="247"/>
        <end position="272"/>
    </location>
</feature>
<evidence type="ECO:0000256" key="1">
    <source>
        <dbReference type="ARBA" id="ARBA00004651"/>
    </source>
</evidence>
<keyword evidence="7 8" id="KW-0472">Membrane</keyword>
<sequence length="340" mass="34802">MTRTSAHPVAWCLIFLGLLIIAPALSLGFGPAAIPFSEAFHIFWGKLSGLGDLSQYHSNVVSIIWQHRVPRILSAIGVGAILGISGVVMQAVIRNPLAEPYVLGLSSGASTGAAIAIVIFGSVAAAVISGMAFVGAIAATAVVLWLGIGRGSSSLKLVLAGVAMGFMFSALTNLLIIKANNAETAQSVIFWTLGSLSRPSLNQALTLCVVGLVLGLSMWVCGPYLDALASGDHTCIAIGINPTITRVFVLIPVSAAVAIAVAQTGGIGFIGLVVPHLVRPLSGYAHRGVIALTAVVSSLLLLATDTVARTVLAPVDIPIGVITALLGAPLLIVLTRRLSS</sequence>
<evidence type="ECO:0000256" key="3">
    <source>
        <dbReference type="ARBA" id="ARBA00022448"/>
    </source>
</evidence>
<comment type="similarity">
    <text evidence="2">Belongs to the binding-protein-dependent transport system permease family. FecCD subfamily.</text>
</comment>
<keyword evidence="10" id="KW-1185">Reference proteome</keyword>
<name>A0A7H0SLZ9_9CORY</name>
<dbReference type="Gene3D" id="1.10.3470.10">
    <property type="entry name" value="ABC transporter involved in vitamin B12 uptake, BtuC"/>
    <property type="match status" value="1"/>
</dbReference>
<dbReference type="PANTHER" id="PTHR30472:SF25">
    <property type="entry name" value="ABC TRANSPORTER PERMEASE PROTEIN MJ0876-RELATED"/>
    <property type="match status" value="1"/>
</dbReference>
<keyword evidence="3" id="KW-0813">Transport</keyword>
<dbReference type="GO" id="GO:0005886">
    <property type="term" value="C:plasma membrane"/>
    <property type="evidence" value="ECO:0007669"/>
    <property type="project" value="UniProtKB-SubCell"/>
</dbReference>
<evidence type="ECO:0000256" key="6">
    <source>
        <dbReference type="ARBA" id="ARBA00022989"/>
    </source>
</evidence>
<keyword evidence="6 8" id="KW-1133">Transmembrane helix</keyword>
<feature type="transmembrane region" description="Helical" evidence="8">
    <location>
        <begin position="126"/>
        <end position="148"/>
    </location>
</feature>
<feature type="transmembrane region" description="Helical" evidence="8">
    <location>
        <begin position="315"/>
        <end position="334"/>
    </location>
</feature>
<evidence type="ECO:0000313" key="10">
    <source>
        <dbReference type="Proteomes" id="UP000516320"/>
    </source>
</evidence>
<feature type="transmembrane region" description="Helical" evidence="8">
    <location>
        <begin position="72"/>
        <end position="93"/>
    </location>
</feature>
<dbReference type="EMBL" id="CP046884">
    <property type="protein sequence ID" value="QNQ89574.1"/>
    <property type="molecule type" value="Genomic_DNA"/>
</dbReference>
<evidence type="ECO:0000256" key="7">
    <source>
        <dbReference type="ARBA" id="ARBA00023136"/>
    </source>
</evidence>
<feature type="transmembrane region" description="Helical" evidence="8">
    <location>
        <begin position="157"/>
        <end position="177"/>
    </location>
</feature>
<dbReference type="AlphaFoldDB" id="A0A7H0SLZ9"/>
<evidence type="ECO:0000256" key="5">
    <source>
        <dbReference type="ARBA" id="ARBA00022692"/>
    </source>
</evidence>
<dbReference type="FunFam" id="1.10.3470.10:FF:000001">
    <property type="entry name" value="Vitamin B12 ABC transporter permease BtuC"/>
    <property type="match status" value="1"/>
</dbReference>
<evidence type="ECO:0000256" key="8">
    <source>
        <dbReference type="SAM" id="Phobius"/>
    </source>
</evidence>
<dbReference type="Pfam" id="PF01032">
    <property type="entry name" value="FecCD"/>
    <property type="match status" value="1"/>
</dbReference>
<proteinExistence type="inferred from homology"/>
<evidence type="ECO:0000256" key="4">
    <source>
        <dbReference type="ARBA" id="ARBA00022475"/>
    </source>
</evidence>
<dbReference type="InterPro" id="IPR000522">
    <property type="entry name" value="ABC_transptr_permease_BtuC"/>
</dbReference>
<dbReference type="RefSeq" id="WP_187975028.1">
    <property type="nucleotide sequence ID" value="NZ_CP046884.1"/>
</dbReference>
<dbReference type="InterPro" id="IPR037294">
    <property type="entry name" value="ABC_BtuC-like"/>
</dbReference>
<dbReference type="SUPFAM" id="SSF81345">
    <property type="entry name" value="ABC transporter involved in vitamin B12 uptake, BtuC"/>
    <property type="match status" value="1"/>
</dbReference>
<keyword evidence="5 8" id="KW-0812">Transmembrane</keyword>
<feature type="transmembrane region" description="Helical" evidence="8">
    <location>
        <begin position="100"/>
        <end position="120"/>
    </location>
</feature>
<feature type="transmembrane region" description="Helical" evidence="8">
    <location>
        <begin position="204"/>
        <end position="226"/>
    </location>
</feature>
<evidence type="ECO:0000313" key="9">
    <source>
        <dbReference type="EMBL" id="QNQ89574.1"/>
    </source>
</evidence>
<protein>
    <submittedName>
        <fullName evidence="9">Iron chelate uptake ABC transporter family permease subunit</fullName>
    </submittedName>
</protein>
<keyword evidence="4" id="KW-1003">Cell membrane</keyword>
<comment type="subcellular location">
    <subcellularLocation>
        <location evidence="1">Cell membrane</location>
        <topology evidence="1">Multi-pass membrane protein</topology>
    </subcellularLocation>
</comment>
<evidence type="ECO:0000256" key="2">
    <source>
        <dbReference type="ARBA" id="ARBA00007935"/>
    </source>
</evidence>
<dbReference type="KEGG" id="cpoy:GP475_02195"/>
<dbReference type="GO" id="GO:0022857">
    <property type="term" value="F:transmembrane transporter activity"/>
    <property type="evidence" value="ECO:0007669"/>
    <property type="project" value="InterPro"/>
</dbReference>
<organism evidence="9 10">
    <name type="scientific">Corynebacterium poyangense</name>
    <dbReference type="NCBI Taxonomy" id="2684405"/>
    <lineage>
        <taxon>Bacteria</taxon>
        <taxon>Bacillati</taxon>
        <taxon>Actinomycetota</taxon>
        <taxon>Actinomycetes</taxon>
        <taxon>Mycobacteriales</taxon>
        <taxon>Corynebacteriaceae</taxon>
        <taxon>Corynebacterium</taxon>
    </lineage>
</organism>
<dbReference type="PANTHER" id="PTHR30472">
    <property type="entry name" value="FERRIC ENTEROBACTIN TRANSPORT SYSTEM PERMEASE PROTEIN"/>
    <property type="match status" value="1"/>
</dbReference>